<dbReference type="GO" id="GO:0051117">
    <property type="term" value="F:ATPase binding"/>
    <property type="evidence" value="ECO:0007669"/>
    <property type="project" value="TreeGrafter"/>
</dbReference>
<dbReference type="Pfam" id="PF00574">
    <property type="entry name" value="CLP_protease"/>
    <property type="match status" value="1"/>
</dbReference>
<comment type="catalytic activity">
    <reaction evidence="5 6 8">
        <text>Hydrolysis of proteins to small peptides in the presence of ATP and magnesium. alpha-casein is the usual test substrate. In the absence of ATP, only oligopeptides shorter than five residues are hydrolyzed (such as succinyl-Leu-Tyr-|-NHMec, and Leu-Tyr-Leu-|-Tyr-Trp, in which cleavage of the -Tyr-|-Leu- and -Tyr-|-Trp bonds also occurs).</text>
        <dbReference type="EC" id="3.4.21.92"/>
    </reaction>
</comment>
<evidence type="ECO:0000256" key="5">
    <source>
        <dbReference type="ARBA" id="ARBA00034021"/>
    </source>
</evidence>
<evidence type="ECO:0000256" key="11">
    <source>
        <dbReference type="RuleBase" id="RU003567"/>
    </source>
</evidence>
<comment type="subunit">
    <text evidence="6">Fourteen ClpP subunits assemble into 2 heptameric rings which stack back to back to give a disk-like structure with a central cavity, resembling the structure of eukaryotic proteasomes.</text>
</comment>
<evidence type="ECO:0000256" key="10">
    <source>
        <dbReference type="RuleBase" id="RU000550"/>
    </source>
</evidence>
<evidence type="ECO:0000256" key="2">
    <source>
        <dbReference type="ARBA" id="ARBA00022670"/>
    </source>
</evidence>
<feature type="active site" description="Nucleophile" evidence="6">
    <location>
        <position position="122"/>
    </location>
</feature>
<comment type="caution">
    <text evidence="12">The sequence shown here is derived from an EMBL/GenBank/DDBJ whole genome shotgun (WGS) entry which is preliminary data.</text>
</comment>
<keyword evidence="2 6" id="KW-0645">Protease</keyword>
<dbReference type="PANTHER" id="PTHR10381">
    <property type="entry name" value="ATP-DEPENDENT CLP PROTEASE PROTEOLYTIC SUBUNIT"/>
    <property type="match status" value="1"/>
</dbReference>
<proteinExistence type="inferred from homology"/>
<name>A0A4Y3TPI2_9PROT</name>
<keyword evidence="3 6" id="KW-0378">Hydrolase</keyword>
<dbReference type="PROSITE" id="PS00382">
    <property type="entry name" value="CLP_PROTEASE_HIS"/>
    <property type="match status" value="1"/>
</dbReference>
<reference evidence="12 13" key="1">
    <citation type="submission" date="2019-06" db="EMBL/GenBank/DDBJ databases">
        <title>Whole genome shotgun sequence of Acetobacter peroxydans NBRC 13755.</title>
        <authorList>
            <person name="Hosoyama A."/>
            <person name="Uohara A."/>
            <person name="Ohji S."/>
            <person name="Ichikawa N."/>
        </authorList>
    </citation>
    <scope>NUCLEOTIDE SEQUENCE [LARGE SCALE GENOMIC DNA]</scope>
    <source>
        <strain evidence="12 13">NBRC 13755</strain>
    </source>
</reference>
<keyword evidence="4 6" id="KW-0720">Serine protease</keyword>
<dbReference type="GO" id="GO:0005737">
    <property type="term" value="C:cytoplasm"/>
    <property type="evidence" value="ECO:0007669"/>
    <property type="project" value="UniProtKB-SubCell"/>
</dbReference>
<evidence type="ECO:0000256" key="4">
    <source>
        <dbReference type="ARBA" id="ARBA00022825"/>
    </source>
</evidence>
<dbReference type="PROSITE" id="PS00381">
    <property type="entry name" value="CLP_PROTEASE_SER"/>
    <property type="match status" value="1"/>
</dbReference>
<evidence type="ECO:0000313" key="13">
    <source>
        <dbReference type="Proteomes" id="UP000317730"/>
    </source>
</evidence>
<dbReference type="EC" id="3.4.21.92" evidence="6 9"/>
<evidence type="ECO:0000256" key="8">
    <source>
        <dbReference type="PROSITE-ProRule" id="PRU10086"/>
    </source>
</evidence>
<dbReference type="Gene3D" id="3.90.226.10">
    <property type="entry name" value="2-enoyl-CoA Hydratase, Chain A, domain 1"/>
    <property type="match status" value="1"/>
</dbReference>
<dbReference type="InterPro" id="IPR001907">
    <property type="entry name" value="ClpP"/>
</dbReference>
<comment type="subcellular location">
    <subcellularLocation>
        <location evidence="6">Cytoplasm</location>
    </subcellularLocation>
</comment>
<dbReference type="PRINTS" id="PR00127">
    <property type="entry name" value="CLPPROTEASEP"/>
</dbReference>
<dbReference type="GO" id="GO:0004176">
    <property type="term" value="F:ATP-dependent peptidase activity"/>
    <property type="evidence" value="ECO:0007669"/>
    <property type="project" value="InterPro"/>
</dbReference>
<dbReference type="CDD" id="cd07017">
    <property type="entry name" value="S14_ClpP_2"/>
    <property type="match status" value="1"/>
</dbReference>
<dbReference type="InterPro" id="IPR029045">
    <property type="entry name" value="ClpP/crotonase-like_dom_sf"/>
</dbReference>
<comment type="similarity">
    <text evidence="1 6 11">Belongs to the peptidase S14 family.</text>
</comment>
<dbReference type="NCBIfam" id="NF009205">
    <property type="entry name" value="PRK12553.1"/>
    <property type="match status" value="1"/>
</dbReference>
<feature type="active site" evidence="6 8">
    <location>
        <position position="147"/>
    </location>
</feature>
<keyword evidence="6" id="KW-0963">Cytoplasm</keyword>
<dbReference type="FunFam" id="3.90.226.10:FF:000001">
    <property type="entry name" value="ATP-dependent Clp protease proteolytic subunit"/>
    <property type="match status" value="1"/>
</dbReference>
<evidence type="ECO:0000256" key="7">
    <source>
        <dbReference type="PROSITE-ProRule" id="PRU10085"/>
    </source>
</evidence>
<dbReference type="SUPFAM" id="SSF52096">
    <property type="entry name" value="ClpP/crotonase"/>
    <property type="match status" value="1"/>
</dbReference>
<evidence type="ECO:0000256" key="1">
    <source>
        <dbReference type="ARBA" id="ARBA00007039"/>
    </source>
</evidence>
<dbReference type="PANTHER" id="PTHR10381:SF11">
    <property type="entry name" value="ATP-DEPENDENT CLP PROTEASE PROTEOLYTIC SUBUNIT, MITOCHONDRIAL"/>
    <property type="match status" value="1"/>
</dbReference>
<keyword evidence="13" id="KW-1185">Reference proteome</keyword>
<dbReference type="GO" id="GO:0004252">
    <property type="term" value="F:serine-type endopeptidase activity"/>
    <property type="evidence" value="ECO:0007669"/>
    <property type="project" value="UniProtKB-UniRule"/>
</dbReference>
<dbReference type="HAMAP" id="MF_00444">
    <property type="entry name" value="ClpP"/>
    <property type="match status" value="1"/>
</dbReference>
<dbReference type="AlphaFoldDB" id="A0A4Y3TPI2"/>
<organism evidence="12 13">
    <name type="scientific">Acetobacter peroxydans</name>
    <dbReference type="NCBI Taxonomy" id="104098"/>
    <lineage>
        <taxon>Bacteria</taxon>
        <taxon>Pseudomonadati</taxon>
        <taxon>Pseudomonadota</taxon>
        <taxon>Alphaproteobacteria</taxon>
        <taxon>Acetobacterales</taxon>
        <taxon>Acetobacteraceae</taxon>
        <taxon>Acetobacter</taxon>
    </lineage>
</organism>
<gene>
    <name evidence="6 12" type="primary">clpP</name>
    <name evidence="12" type="ORF">APE01nite_07080</name>
</gene>
<dbReference type="InterPro" id="IPR033135">
    <property type="entry name" value="ClpP_His_AS"/>
</dbReference>
<dbReference type="NCBIfam" id="NF001368">
    <property type="entry name" value="PRK00277.1"/>
    <property type="match status" value="1"/>
</dbReference>
<evidence type="ECO:0000256" key="6">
    <source>
        <dbReference type="HAMAP-Rule" id="MF_00444"/>
    </source>
</evidence>
<feature type="active site" evidence="7">
    <location>
        <position position="122"/>
    </location>
</feature>
<sequence length="230" mass="25620">MRDVSVFYTGMSGMRDRDPVEIFSNALVPMVVEQTSRGERAFDIYSRLLQERIIFLTGPVYDQVSSLISAQLLYLESVNPTKEISFYINSPGGVVSAGLAIYDTMQYIRSPVSTVCIGQAASMGSLLLAGGEKGRRFALPNARVMVHQPSGGAQGQASDIEIQAREILIIRQRLNEIYREHTGRTLEEIEQKLERDTYMSAEEAQSFGIVDEVITRHSATQADKKDKDHP</sequence>
<protein>
    <recommendedName>
        <fullName evidence="6 11">ATP-dependent Clp protease proteolytic subunit</fullName>
        <ecNumber evidence="6 9">3.4.21.92</ecNumber>
    </recommendedName>
    <alternativeName>
        <fullName evidence="6">Endopeptidase Clp</fullName>
    </alternativeName>
</protein>
<dbReference type="GO" id="GO:0006515">
    <property type="term" value="P:protein quality control for misfolded or incompletely synthesized proteins"/>
    <property type="evidence" value="ECO:0007669"/>
    <property type="project" value="TreeGrafter"/>
</dbReference>
<dbReference type="EMBL" id="BJMV01000002">
    <property type="protein sequence ID" value="GEB84911.1"/>
    <property type="molecule type" value="Genomic_DNA"/>
</dbReference>
<evidence type="ECO:0000313" key="12">
    <source>
        <dbReference type="EMBL" id="GEB84911.1"/>
    </source>
</evidence>
<comment type="function">
    <text evidence="6 10">Cleaves peptides in various proteins in a process that requires ATP hydrolysis. Has a chymotrypsin-like activity. Plays a major role in the degradation of misfolded proteins.</text>
</comment>
<evidence type="ECO:0000256" key="9">
    <source>
        <dbReference type="RuleBase" id="RU000549"/>
    </source>
</evidence>
<dbReference type="InterPro" id="IPR023562">
    <property type="entry name" value="ClpP/TepA"/>
</dbReference>
<evidence type="ECO:0000256" key="3">
    <source>
        <dbReference type="ARBA" id="ARBA00022801"/>
    </source>
</evidence>
<dbReference type="GO" id="GO:0009368">
    <property type="term" value="C:endopeptidase Clp complex"/>
    <property type="evidence" value="ECO:0007669"/>
    <property type="project" value="TreeGrafter"/>
</dbReference>
<dbReference type="InterPro" id="IPR018215">
    <property type="entry name" value="ClpP_Ser_AS"/>
</dbReference>
<accession>A0A4Y3TPI2</accession>
<dbReference type="Proteomes" id="UP000317730">
    <property type="component" value="Unassembled WGS sequence"/>
</dbReference>